<dbReference type="Proteomes" id="UP001178461">
    <property type="component" value="Chromosome 10"/>
</dbReference>
<keyword evidence="2" id="KW-1185">Reference proteome</keyword>
<organism evidence="1 2">
    <name type="scientific">Podarcis lilfordi</name>
    <name type="common">Lilford's wall lizard</name>
    <dbReference type="NCBI Taxonomy" id="74358"/>
    <lineage>
        <taxon>Eukaryota</taxon>
        <taxon>Metazoa</taxon>
        <taxon>Chordata</taxon>
        <taxon>Craniata</taxon>
        <taxon>Vertebrata</taxon>
        <taxon>Euteleostomi</taxon>
        <taxon>Lepidosauria</taxon>
        <taxon>Squamata</taxon>
        <taxon>Bifurcata</taxon>
        <taxon>Unidentata</taxon>
        <taxon>Episquamata</taxon>
        <taxon>Laterata</taxon>
        <taxon>Lacertibaenia</taxon>
        <taxon>Lacertidae</taxon>
        <taxon>Podarcis</taxon>
    </lineage>
</organism>
<accession>A0AA35KW12</accession>
<dbReference type="AlphaFoldDB" id="A0AA35KW12"/>
<sequence length="101" mass="11320">MPKAYTMTSFCLKSRRCCFPQNSSHFIVSLAFSECIWGSPPTNTHLKSSYFLNGHGARCVLEPHASVPYMDPIMRFAEAIAQPWHLLIKGSLAEKTRKACA</sequence>
<name>A0AA35KW12_9SAUR</name>
<proteinExistence type="predicted"/>
<protein>
    <submittedName>
        <fullName evidence="1">Uncharacterized protein</fullName>
    </submittedName>
</protein>
<reference evidence="1" key="1">
    <citation type="submission" date="2022-12" db="EMBL/GenBank/DDBJ databases">
        <authorList>
            <person name="Alioto T."/>
            <person name="Alioto T."/>
            <person name="Gomez Garrido J."/>
        </authorList>
    </citation>
    <scope>NUCLEOTIDE SEQUENCE</scope>
</reference>
<gene>
    <name evidence="1" type="ORF">PODLI_1B025373</name>
</gene>
<evidence type="ECO:0000313" key="2">
    <source>
        <dbReference type="Proteomes" id="UP001178461"/>
    </source>
</evidence>
<dbReference type="EMBL" id="OX395135">
    <property type="protein sequence ID" value="CAI5785361.1"/>
    <property type="molecule type" value="Genomic_DNA"/>
</dbReference>
<evidence type="ECO:0000313" key="1">
    <source>
        <dbReference type="EMBL" id="CAI5785361.1"/>
    </source>
</evidence>